<organism evidence="3 4">
    <name type="scientific">Brachybacterium ginsengisoli</name>
    <dbReference type="NCBI Taxonomy" id="1331682"/>
    <lineage>
        <taxon>Bacteria</taxon>
        <taxon>Bacillati</taxon>
        <taxon>Actinomycetota</taxon>
        <taxon>Actinomycetes</taxon>
        <taxon>Micrococcales</taxon>
        <taxon>Dermabacteraceae</taxon>
        <taxon>Brachybacterium</taxon>
    </lineage>
</organism>
<dbReference type="RefSeq" id="WP_096798000.1">
    <property type="nucleotide sequence ID" value="NZ_CP023564.1"/>
</dbReference>
<dbReference type="PANTHER" id="PTHR42824">
    <property type="entry name" value="GLUTAMINE AMIDOTRANSFERASE"/>
    <property type="match status" value="1"/>
</dbReference>
<keyword evidence="4" id="KW-1185">Reference proteome</keyword>
<protein>
    <submittedName>
        <fullName evidence="3">Class II glutamine amidotransferase</fullName>
    </submittedName>
</protein>
<dbReference type="EMBL" id="CP023564">
    <property type="protein sequence ID" value="ATG53521.1"/>
    <property type="molecule type" value="Genomic_DNA"/>
</dbReference>
<evidence type="ECO:0000259" key="2">
    <source>
        <dbReference type="PROSITE" id="PS51278"/>
    </source>
</evidence>
<dbReference type="CDD" id="cd01908">
    <property type="entry name" value="YafJ"/>
    <property type="match status" value="1"/>
</dbReference>
<dbReference type="GO" id="GO:0016740">
    <property type="term" value="F:transferase activity"/>
    <property type="evidence" value="ECO:0007669"/>
    <property type="project" value="UniProtKB-KW"/>
</dbReference>
<keyword evidence="3" id="KW-0808">Transferase</keyword>
<dbReference type="InterPro" id="IPR017932">
    <property type="entry name" value="GATase_2_dom"/>
</dbReference>
<reference evidence="3 4" key="1">
    <citation type="journal article" date="2014" name="Int. J. Syst. Evol. Microbiol.">
        <title>Brachybacterium ginsengisoli sp. nov., isolated from soil of a ginseng field.</title>
        <authorList>
            <person name="Hoang V.A."/>
            <person name="Kim Y.J."/>
            <person name="Nguyen N.L."/>
            <person name="Yang D.C."/>
        </authorList>
    </citation>
    <scope>NUCLEOTIDE SEQUENCE [LARGE SCALE GENOMIC DNA]</scope>
    <source>
        <strain evidence="3 4">DCY80</strain>
    </source>
</reference>
<dbReference type="AlphaFoldDB" id="A0A291GTH9"/>
<proteinExistence type="predicted"/>
<dbReference type="InterPro" id="IPR026869">
    <property type="entry name" value="EgtC-like"/>
</dbReference>
<feature type="domain" description="Glutamine amidotransferase type-2" evidence="2">
    <location>
        <begin position="2"/>
        <end position="274"/>
    </location>
</feature>
<dbReference type="PANTHER" id="PTHR42824:SF1">
    <property type="entry name" value="GLUTAMINE AMIDOTRANSFERASE YAFJ-RELATED"/>
    <property type="match status" value="1"/>
</dbReference>
<gene>
    <name evidence="3" type="ORF">CFK41_01070</name>
</gene>
<dbReference type="KEGG" id="bgg:CFK41_01070"/>
<name>A0A291GTH9_9MICO</name>
<dbReference type="SUPFAM" id="SSF56235">
    <property type="entry name" value="N-terminal nucleophile aminohydrolases (Ntn hydrolases)"/>
    <property type="match status" value="1"/>
</dbReference>
<dbReference type="Pfam" id="PF13230">
    <property type="entry name" value="GATase_4"/>
    <property type="match status" value="1"/>
</dbReference>
<keyword evidence="1 3" id="KW-0315">Glutamine amidotransferase</keyword>
<dbReference type="InterPro" id="IPR029055">
    <property type="entry name" value="Ntn_hydrolases_N"/>
</dbReference>
<dbReference type="PROSITE" id="PS51278">
    <property type="entry name" value="GATASE_TYPE_2"/>
    <property type="match status" value="1"/>
</dbReference>
<dbReference type="OrthoDB" id="4791288at2"/>
<dbReference type="Gene3D" id="3.60.20.10">
    <property type="entry name" value="Glutamine Phosphoribosylpyrophosphate, subunit 1, domain 1"/>
    <property type="match status" value="1"/>
</dbReference>
<sequence length="274" mass="29404">MCRLLGVVSREGGTLPQIVPAELPLFTALSERHKDGWGVAWYPDGSGADGGDDPAPRRPMLRRGVDTALASGDYGEAVEAARGEVIVVHLRRASVGLALTPDNTHPFDEGELTFSHNGQFDLSDELRERILARGGRPPHGTTDSELFLSLITAHLAELPAREGRPDLAGAVQHAAAELTDLLLELSGRPPESLNCLLTTPGTLVAYAQHDPSQAPTDQPPEVYDLRWRADHDRVLVSSTGYPQQGFATLAQGAALEVHRGSLRVEERAPLDDGA</sequence>
<dbReference type="Proteomes" id="UP000217889">
    <property type="component" value="Chromosome"/>
</dbReference>
<accession>A0A291GTH9</accession>
<evidence type="ECO:0000313" key="4">
    <source>
        <dbReference type="Proteomes" id="UP000217889"/>
    </source>
</evidence>
<evidence type="ECO:0000313" key="3">
    <source>
        <dbReference type="EMBL" id="ATG53521.1"/>
    </source>
</evidence>
<evidence type="ECO:0000256" key="1">
    <source>
        <dbReference type="ARBA" id="ARBA00022962"/>
    </source>
</evidence>